<organism evidence="2 3">
    <name type="scientific">Cimex lectularius</name>
    <name type="common">Bed bug</name>
    <name type="synonym">Acanthia lectularia</name>
    <dbReference type="NCBI Taxonomy" id="79782"/>
    <lineage>
        <taxon>Eukaryota</taxon>
        <taxon>Metazoa</taxon>
        <taxon>Ecdysozoa</taxon>
        <taxon>Arthropoda</taxon>
        <taxon>Hexapoda</taxon>
        <taxon>Insecta</taxon>
        <taxon>Pterygota</taxon>
        <taxon>Neoptera</taxon>
        <taxon>Paraneoptera</taxon>
        <taxon>Hemiptera</taxon>
        <taxon>Heteroptera</taxon>
        <taxon>Panheteroptera</taxon>
        <taxon>Cimicomorpha</taxon>
        <taxon>Cimicidae</taxon>
        <taxon>Cimex</taxon>
    </lineage>
</organism>
<reference evidence="2" key="1">
    <citation type="submission" date="2022-01" db="UniProtKB">
        <authorList>
            <consortium name="EnsemblMetazoa"/>
        </authorList>
    </citation>
    <scope>IDENTIFICATION</scope>
</reference>
<dbReference type="SMART" id="SM01100">
    <property type="entry name" value="CRAL_TRIO_N"/>
    <property type="match status" value="1"/>
</dbReference>
<dbReference type="OrthoDB" id="440711at2759"/>
<dbReference type="SUPFAM" id="SSF52087">
    <property type="entry name" value="CRAL/TRIO domain"/>
    <property type="match status" value="1"/>
</dbReference>
<dbReference type="SMART" id="SM00516">
    <property type="entry name" value="SEC14"/>
    <property type="match status" value="1"/>
</dbReference>
<dbReference type="InterPro" id="IPR036865">
    <property type="entry name" value="CRAL-TRIO_dom_sf"/>
</dbReference>
<accession>A0A8I6SPR2</accession>
<proteinExistence type="predicted"/>
<dbReference type="EnsemblMetazoa" id="XM_024226767.1">
    <property type="protein sequence ID" value="XP_024082535.1"/>
    <property type="gene ID" value="LOC106668772"/>
</dbReference>
<dbReference type="Pfam" id="PF00650">
    <property type="entry name" value="CRAL_TRIO"/>
    <property type="match status" value="1"/>
</dbReference>
<dbReference type="Gene3D" id="3.40.525.10">
    <property type="entry name" value="CRAL-TRIO lipid binding domain"/>
    <property type="match status" value="1"/>
</dbReference>
<dbReference type="PRINTS" id="PR00180">
    <property type="entry name" value="CRETINALDHBP"/>
</dbReference>
<dbReference type="KEGG" id="clec:106668772"/>
<dbReference type="SUPFAM" id="SSF46938">
    <property type="entry name" value="CRAL/TRIO N-terminal domain"/>
    <property type="match status" value="1"/>
</dbReference>
<dbReference type="CDD" id="cd00170">
    <property type="entry name" value="SEC14"/>
    <property type="match status" value="1"/>
</dbReference>
<protein>
    <recommendedName>
        <fullName evidence="1">CRAL-TRIO domain-containing protein</fullName>
    </recommendedName>
</protein>
<dbReference type="InterPro" id="IPR011074">
    <property type="entry name" value="CRAL/TRIO_N_dom"/>
</dbReference>
<dbReference type="GO" id="GO:1902936">
    <property type="term" value="F:phosphatidylinositol bisphosphate binding"/>
    <property type="evidence" value="ECO:0007669"/>
    <property type="project" value="TreeGrafter"/>
</dbReference>
<dbReference type="AlphaFoldDB" id="A0A8I6SPR2"/>
<dbReference type="PANTHER" id="PTHR10174:SF234">
    <property type="entry name" value="SD01558P"/>
    <property type="match status" value="1"/>
</dbReference>
<dbReference type="Gene3D" id="1.20.5.1200">
    <property type="entry name" value="Alpha-tocopherol transfer"/>
    <property type="match status" value="1"/>
</dbReference>
<sequence>MPELVYEDTVGDVEADLDLCTVPDDVKEFARVRLGETPEKRMEMLDELRELIYERGEFEPLRMDDDYLTRFLRARNYKLEPTYRLLNNYCNFREENYEYYDGVNPMNLYRIGDANILSVLPYRDQNGRRILIYRLGKWIPSEVPMEDLFKASIATLEAGILEPRAQILGGVAIFDMADLSMTQAWYMTPSVASKVQEIMATSFPMKISAIHIVNESWVFEKVYSMFKPFLTTRYKDILFFHGSDMNSLHKHIDPKFLPESYGGKRPEFHYAEWFRKLTKNRAVVEAMTELGYKTEYNEDNSDEDDVKDKDE</sequence>
<dbReference type="Proteomes" id="UP000494040">
    <property type="component" value="Unassembled WGS sequence"/>
</dbReference>
<name>A0A8I6SPR2_CIMLE</name>
<dbReference type="GO" id="GO:0016020">
    <property type="term" value="C:membrane"/>
    <property type="evidence" value="ECO:0007669"/>
    <property type="project" value="TreeGrafter"/>
</dbReference>
<evidence type="ECO:0000313" key="2">
    <source>
        <dbReference type="EnsemblMetazoa" id="XP_024082535.1"/>
    </source>
</evidence>
<dbReference type="RefSeq" id="XP_024082535.1">
    <property type="nucleotide sequence ID" value="XM_024226767.1"/>
</dbReference>
<dbReference type="Gene3D" id="1.10.8.20">
    <property type="entry name" value="N-terminal domain of phosphatidylinositol transfer protein sec14p"/>
    <property type="match status" value="1"/>
</dbReference>
<evidence type="ECO:0000313" key="3">
    <source>
        <dbReference type="Proteomes" id="UP000494040"/>
    </source>
</evidence>
<dbReference type="GeneID" id="106668772"/>
<dbReference type="PROSITE" id="PS50191">
    <property type="entry name" value="CRAL_TRIO"/>
    <property type="match status" value="1"/>
</dbReference>
<dbReference type="OMA" id="KQRVYMH"/>
<dbReference type="InterPro" id="IPR001251">
    <property type="entry name" value="CRAL-TRIO_dom"/>
</dbReference>
<dbReference type="PANTHER" id="PTHR10174">
    <property type="entry name" value="ALPHA-TOCOPHEROL TRANSFER PROTEIN-RELATED"/>
    <property type="match status" value="1"/>
</dbReference>
<evidence type="ECO:0000259" key="1">
    <source>
        <dbReference type="PROSITE" id="PS50191"/>
    </source>
</evidence>
<keyword evidence="3" id="KW-1185">Reference proteome</keyword>
<feature type="domain" description="CRAL-TRIO" evidence="1">
    <location>
        <begin position="119"/>
        <end position="269"/>
    </location>
</feature>
<dbReference type="InterPro" id="IPR036273">
    <property type="entry name" value="CRAL/TRIO_N_dom_sf"/>
</dbReference>